<feature type="region of interest" description="Disordered" evidence="1">
    <location>
        <begin position="458"/>
        <end position="491"/>
    </location>
</feature>
<feature type="compositionally biased region" description="Low complexity" evidence="1">
    <location>
        <begin position="33"/>
        <end position="46"/>
    </location>
</feature>
<evidence type="ECO:0000313" key="2">
    <source>
        <dbReference type="EMBL" id="KAL0949875.1"/>
    </source>
</evidence>
<reference evidence="3" key="1">
    <citation type="submission" date="2024-06" db="EMBL/GenBank/DDBJ databases">
        <title>Multi-omics analyses provide insights into the biosynthesis of the anticancer antibiotic pleurotin in Hohenbuehelia grisea.</title>
        <authorList>
            <person name="Weaver J.A."/>
            <person name="Alberti F."/>
        </authorList>
    </citation>
    <scope>NUCLEOTIDE SEQUENCE [LARGE SCALE GENOMIC DNA]</scope>
    <source>
        <strain evidence="3">T-177</strain>
    </source>
</reference>
<feature type="compositionally biased region" description="Polar residues" evidence="1">
    <location>
        <begin position="469"/>
        <end position="480"/>
    </location>
</feature>
<dbReference type="EMBL" id="JASNQZ010000012">
    <property type="protein sequence ID" value="KAL0949875.1"/>
    <property type="molecule type" value="Genomic_DNA"/>
</dbReference>
<protein>
    <submittedName>
        <fullName evidence="2">Uncharacterized protein</fullName>
    </submittedName>
</protein>
<feature type="compositionally biased region" description="Basic and acidic residues" evidence="1">
    <location>
        <begin position="1"/>
        <end position="10"/>
    </location>
</feature>
<sequence>MFKPILDHPLHQGNKAILEPQPKTPVKKSNLKSSTTSRSSPPSHSPNIRWDFPIARFRTIPARPTESSDIKLSATPPPNIVQSSTGEATKSNKPIIAPAIVAFTLSPRPPIDKATNNIALMNLRHVLARTQRPQHTQHNPEPLRCVAHGLLQEGLQVKKIQHQAMEAVTTVVCWSPERPRGASLRPSPGARDSCRVPEDRIFAELSVIVVKPRIDSGHSATSTSKDGDGDIVMDGPTSSRLAVGASDRGTSQGNANEDAALALVVYGQESRATGEGAIHTNQSHFITAAALNGPVTSSSGSHGNGLDFAETSRAEGATAYQATSHESPAQAPAHDEASIWGHIPRHERENEPIIFGKSDSAVNSSIGNKLTAADPGSLDTSKGVLALRKSNLGNQKPVEGTHRAPEITPSNGCGRVAKRPLAISNGGATEPIDVGVRGIKRPRLGQATENADTRLAIPSKLPRSPRPTTPQYRQASTRLTQRSKRPAGPRLPVLTNNPVIEWVNKLDLLHFVDREGKADHRDDKVLVALLDAINASKELPQLTWEVMRATHLYRAVRQFAHNKTTRYPLAEMRKAREITEFWRCKWNDRFA</sequence>
<feature type="region of interest" description="Disordered" evidence="1">
    <location>
        <begin position="1"/>
        <end position="50"/>
    </location>
</feature>
<name>A0ABR3J328_9AGAR</name>
<keyword evidence="3" id="KW-1185">Reference proteome</keyword>
<evidence type="ECO:0000256" key="1">
    <source>
        <dbReference type="SAM" id="MobiDB-lite"/>
    </source>
</evidence>
<feature type="region of interest" description="Disordered" evidence="1">
    <location>
        <begin position="216"/>
        <end position="254"/>
    </location>
</feature>
<accession>A0ABR3J328</accession>
<gene>
    <name evidence="2" type="ORF">HGRIS_009908</name>
</gene>
<feature type="region of interest" description="Disordered" evidence="1">
    <location>
        <begin position="314"/>
        <end position="334"/>
    </location>
</feature>
<evidence type="ECO:0000313" key="3">
    <source>
        <dbReference type="Proteomes" id="UP001556367"/>
    </source>
</evidence>
<feature type="region of interest" description="Disordered" evidence="1">
    <location>
        <begin position="391"/>
        <end position="416"/>
    </location>
</feature>
<comment type="caution">
    <text evidence="2">The sequence shown here is derived from an EMBL/GenBank/DDBJ whole genome shotgun (WGS) entry which is preliminary data.</text>
</comment>
<organism evidence="2 3">
    <name type="scientific">Hohenbuehelia grisea</name>
    <dbReference type="NCBI Taxonomy" id="104357"/>
    <lineage>
        <taxon>Eukaryota</taxon>
        <taxon>Fungi</taxon>
        <taxon>Dikarya</taxon>
        <taxon>Basidiomycota</taxon>
        <taxon>Agaricomycotina</taxon>
        <taxon>Agaricomycetes</taxon>
        <taxon>Agaricomycetidae</taxon>
        <taxon>Agaricales</taxon>
        <taxon>Pleurotineae</taxon>
        <taxon>Pleurotaceae</taxon>
        <taxon>Hohenbuehelia</taxon>
    </lineage>
</organism>
<proteinExistence type="predicted"/>
<dbReference type="Proteomes" id="UP001556367">
    <property type="component" value="Unassembled WGS sequence"/>
</dbReference>